<dbReference type="InterPro" id="IPR051199">
    <property type="entry name" value="LPS_LOS_Heptosyltrfase"/>
</dbReference>
<feature type="non-terminal residue" evidence="3">
    <location>
        <position position="315"/>
    </location>
</feature>
<evidence type="ECO:0000256" key="1">
    <source>
        <dbReference type="ARBA" id="ARBA00022676"/>
    </source>
</evidence>
<dbReference type="Pfam" id="PF01075">
    <property type="entry name" value="Glyco_transf_9"/>
    <property type="match status" value="1"/>
</dbReference>
<accession>A0A382DGX8</accession>
<keyword evidence="1" id="KW-0328">Glycosyltransferase</keyword>
<dbReference type="GO" id="GO:0008713">
    <property type="term" value="F:ADP-heptose-lipopolysaccharide heptosyltransferase activity"/>
    <property type="evidence" value="ECO:0007669"/>
    <property type="project" value="TreeGrafter"/>
</dbReference>
<dbReference type="GO" id="GO:0009244">
    <property type="term" value="P:lipopolysaccharide core region biosynthetic process"/>
    <property type="evidence" value="ECO:0007669"/>
    <property type="project" value="TreeGrafter"/>
</dbReference>
<proteinExistence type="predicted"/>
<name>A0A382DGX8_9ZZZZ</name>
<dbReference type="Gene3D" id="3.40.50.2000">
    <property type="entry name" value="Glycogen Phosphorylase B"/>
    <property type="match status" value="2"/>
</dbReference>
<gene>
    <name evidence="3" type="ORF">METZ01_LOCUS190614</name>
</gene>
<organism evidence="3">
    <name type="scientific">marine metagenome</name>
    <dbReference type="NCBI Taxonomy" id="408172"/>
    <lineage>
        <taxon>unclassified sequences</taxon>
        <taxon>metagenomes</taxon>
        <taxon>ecological metagenomes</taxon>
    </lineage>
</organism>
<dbReference type="PANTHER" id="PTHR30160">
    <property type="entry name" value="TETRAACYLDISACCHARIDE 4'-KINASE-RELATED"/>
    <property type="match status" value="1"/>
</dbReference>
<dbReference type="CDD" id="cd03789">
    <property type="entry name" value="GT9_LPS_heptosyltransferase"/>
    <property type="match status" value="1"/>
</dbReference>
<evidence type="ECO:0000256" key="2">
    <source>
        <dbReference type="ARBA" id="ARBA00022679"/>
    </source>
</evidence>
<reference evidence="3" key="1">
    <citation type="submission" date="2018-05" db="EMBL/GenBank/DDBJ databases">
        <authorList>
            <person name="Lanie J.A."/>
            <person name="Ng W.-L."/>
            <person name="Kazmierczak K.M."/>
            <person name="Andrzejewski T.M."/>
            <person name="Davidsen T.M."/>
            <person name="Wayne K.J."/>
            <person name="Tettelin H."/>
            <person name="Glass J.I."/>
            <person name="Rusch D."/>
            <person name="Podicherti R."/>
            <person name="Tsui H.-C.T."/>
            <person name="Winkler M.E."/>
        </authorList>
    </citation>
    <scope>NUCLEOTIDE SEQUENCE</scope>
</reference>
<sequence>MKMLFITSTRVGDAILSTGLLNKVISDNSNIKVTIACGPAAAPLFRCVPGLERIIVLDKMLFSLHWLRLWVLCIGTYWDIVIDLRNAPVTYLLLRGNRHGVPRSAGLERRVERLARVLDPEFVAEPILWTDEYEESLAQKLIPNGEPVIAVGPTANWRAKTWRSENFSELIRRLSGPHGILPGSRVAIFGRDDERPMVFNLISDIPEERRIDLVGNLDLLQAYACLKRCSLYVGNDSGLMHLAAASGIPTLALFGPTPDLLYAPWGDYTSVVRTKAGMEEIFPEKFDHRASDSLMDSLSVEMAEKGANDLWQRFK</sequence>
<dbReference type="AlphaFoldDB" id="A0A382DGX8"/>
<evidence type="ECO:0000313" key="3">
    <source>
        <dbReference type="EMBL" id="SVB37760.1"/>
    </source>
</evidence>
<dbReference type="EMBL" id="UINC01039373">
    <property type="protein sequence ID" value="SVB37760.1"/>
    <property type="molecule type" value="Genomic_DNA"/>
</dbReference>
<dbReference type="SUPFAM" id="SSF53756">
    <property type="entry name" value="UDP-Glycosyltransferase/glycogen phosphorylase"/>
    <property type="match status" value="1"/>
</dbReference>
<protein>
    <recommendedName>
        <fullName evidence="4">Glycosyltransferase family 9 protein</fullName>
    </recommendedName>
</protein>
<dbReference type="GO" id="GO:0005829">
    <property type="term" value="C:cytosol"/>
    <property type="evidence" value="ECO:0007669"/>
    <property type="project" value="TreeGrafter"/>
</dbReference>
<keyword evidence="2" id="KW-0808">Transferase</keyword>
<evidence type="ECO:0008006" key="4">
    <source>
        <dbReference type="Google" id="ProtNLM"/>
    </source>
</evidence>
<dbReference type="InterPro" id="IPR002201">
    <property type="entry name" value="Glyco_trans_9"/>
</dbReference>